<evidence type="ECO:0000256" key="4">
    <source>
        <dbReference type="ARBA" id="ARBA00022679"/>
    </source>
</evidence>
<dbReference type="Pfam" id="PF00795">
    <property type="entry name" value="CN_hydrolase"/>
    <property type="match status" value="1"/>
</dbReference>
<dbReference type="Proteomes" id="UP000008561">
    <property type="component" value="Chromosome"/>
</dbReference>
<protein>
    <recommendedName>
        <fullName evidence="9">Apolipoprotein N-acyltransferase</fullName>
        <shortName evidence="9">ALP N-acyltransferase</shortName>
        <ecNumber evidence="9">2.3.1.269</ecNumber>
    </recommendedName>
</protein>
<gene>
    <name evidence="9" type="primary">lnt</name>
    <name evidence="11" type="ordered locus">Dole_0358</name>
</gene>
<dbReference type="HAMAP" id="MF_01148">
    <property type="entry name" value="Lnt"/>
    <property type="match status" value="1"/>
</dbReference>
<dbReference type="eggNOG" id="COG0815">
    <property type="taxonomic scope" value="Bacteria"/>
</dbReference>
<dbReference type="HOGENOM" id="CLU_019563_1_2_7"/>
<dbReference type="EC" id="2.3.1.269" evidence="9"/>
<dbReference type="EMBL" id="CP000859">
    <property type="protein sequence ID" value="ABW66168.1"/>
    <property type="molecule type" value="Genomic_DNA"/>
</dbReference>
<dbReference type="InterPro" id="IPR004563">
    <property type="entry name" value="Apolipo_AcylTrfase"/>
</dbReference>
<dbReference type="RefSeq" id="WP_012173787.1">
    <property type="nucleotide sequence ID" value="NC_009943.1"/>
</dbReference>
<accession>A8ZT04</accession>
<evidence type="ECO:0000256" key="6">
    <source>
        <dbReference type="ARBA" id="ARBA00022989"/>
    </source>
</evidence>
<dbReference type="PANTHER" id="PTHR38686">
    <property type="entry name" value="APOLIPOPROTEIN N-ACYLTRANSFERASE"/>
    <property type="match status" value="1"/>
</dbReference>
<keyword evidence="8 9" id="KW-0012">Acyltransferase</keyword>
<feature type="transmembrane region" description="Helical" evidence="9">
    <location>
        <begin position="111"/>
        <end position="136"/>
    </location>
</feature>
<comment type="catalytic activity">
    <reaction evidence="9">
        <text>N-terminal S-1,2-diacyl-sn-glyceryl-L-cysteinyl-[lipoprotein] + a glycerophospholipid = N-acyl-S-1,2-diacyl-sn-glyceryl-L-cysteinyl-[lipoprotein] + a 2-acyl-sn-glycero-3-phospholipid + H(+)</text>
        <dbReference type="Rhea" id="RHEA:48228"/>
        <dbReference type="Rhea" id="RHEA-COMP:14681"/>
        <dbReference type="Rhea" id="RHEA-COMP:14684"/>
        <dbReference type="ChEBI" id="CHEBI:15378"/>
        <dbReference type="ChEBI" id="CHEBI:136912"/>
        <dbReference type="ChEBI" id="CHEBI:140656"/>
        <dbReference type="ChEBI" id="CHEBI:140657"/>
        <dbReference type="ChEBI" id="CHEBI:140660"/>
        <dbReference type="EC" id="2.3.1.269"/>
    </reaction>
</comment>
<dbReference type="GO" id="GO:0042158">
    <property type="term" value="P:lipoprotein biosynthetic process"/>
    <property type="evidence" value="ECO:0007669"/>
    <property type="project" value="UniProtKB-UniRule"/>
</dbReference>
<feature type="transmembrane region" description="Helical" evidence="9">
    <location>
        <begin position="156"/>
        <end position="176"/>
    </location>
</feature>
<dbReference type="CDD" id="cd07571">
    <property type="entry name" value="ALP_N-acyl_transferase"/>
    <property type="match status" value="1"/>
</dbReference>
<dbReference type="InterPro" id="IPR036526">
    <property type="entry name" value="C-N_Hydrolase_sf"/>
</dbReference>
<sequence length="505" mass="56153">MVLASLSGILFTVAFSVKPLWWVSFAALFPLLLSLDRARTWRAAAVRMSLFSIVFSFGMGYWVFHALVGHYQLPAGTAVSFFILALVLPVWLMHLTIALFYRFLNNRTPVFYALVVPCLWVLGDYVKGMIPLLVPWGDIGYALVDWGAYFQMADLGGVYLVSFLVVMFNSLLVCLMECRPQTNDLFRRRPMKGRAGTAVLILLVLILLVPLCYGSVRRYRMPVLSLAGEKTPAVIAQGNFSHKDRWGGLGFYQRLKTYIELSGDPSDMGKAGVIVWPETVLNHPEALTGPFFADLARILGKENLLIAGGLKRDSQSQGVYNSVYVIEDGQLKRYDKHILLPYSERGPAVGPLFRFYNAPDRFIPGTTPACLSTSHGRVGLSVCFEILYPGYVRLSVKQGAEFLVNVSNDAWFGDSAMPRAHLRAARARAVETGRWLLRASNSGISAVIAPNGSLTAGSDLFRTQRISGSFTRLTTTTVYTRWGEWLFFFCLAVPAISLLRAGVRR</sequence>
<evidence type="ECO:0000256" key="2">
    <source>
        <dbReference type="ARBA" id="ARBA00010065"/>
    </source>
</evidence>
<dbReference type="KEGG" id="dol:Dole_0358"/>
<dbReference type="Gene3D" id="3.60.110.10">
    <property type="entry name" value="Carbon-nitrogen hydrolase"/>
    <property type="match status" value="1"/>
</dbReference>
<feature type="transmembrane region" description="Helical" evidence="9">
    <location>
        <begin position="20"/>
        <end position="38"/>
    </location>
</feature>
<keyword evidence="4 9" id="KW-0808">Transferase</keyword>
<reference evidence="11 12" key="1">
    <citation type="submission" date="2007-10" db="EMBL/GenBank/DDBJ databases">
        <title>Complete sequence of Desulfococcus oleovorans Hxd3.</title>
        <authorList>
            <consortium name="US DOE Joint Genome Institute"/>
            <person name="Copeland A."/>
            <person name="Lucas S."/>
            <person name="Lapidus A."/>
            <person name="Barry K."/>
            <person name="Glavina del Rio T."/>
            <person name="Dalin E."/>
            <person name="Tice H."/>
            <person name="Pitluck S."/>
            <person name="Kiss H."/>
            <person name="Brettin T."/>
            <person name="Bruce D."/>
            <person name="Detter J.C."/>
            <person name="Han C."/>
            <person name="Schmutz J."/>
            <person name="Larimer F."/>
            <person name="Land M."/>
            <person name="Hauser L."/>
            <person name="Kyrpides N."/>
            <person name="Kim E."/>
            <person name="Wawrik B."/>
            <person name="Richardson P."/>
        </authorList>
    </citation>
    <scope>NUCLEOTIDE SEQUENCE [LARGE SCALE GENOMIC DNA]</scope>
    <source>
        <strain evidence="12">DSM 6200 / JCM 39069 / Hxd3</strain>
    </source>
</reference>
<dbReference type="PANTHER" id="PTHR38686:SF1">
    <property type="entry name" value="APOLIPOPROTEIN N-ACYLTRANSFERASE"/>
    <property type="match status" value="1"/>
</dbReference>
<evidence type="ECO:0000313" key="12">
    <source>
        <dbReference type="Proteomes" id="UP000008561"/>
    </source>
</evidence>
<evidence type="ECO:0000313" key="11">
    <source>
        <dbReference type="EMBL" id="ABW66168.1"/>
    </source>
</evidence>
<keyword evidence="11" id="KW-0449">Lipoprotein</keyword>
<dbReference type="OrthoDB" id="9804277at2"/>
<dbReference type="PROSITE" id="PS50263">
    <property type="entry name" value="CN_HYDROLASE"/>
    <property type="match status" value="1"/>
</dbReference>
<dbReference type="SUPFAM" id="SSF56317">
    <property type="entry name" value="Carbon-nitrogen hydrolase"/>
    <property type="match status" value="1"/>
</dbReference>
<comment type="pathway">
    <text evidence="9">Protein modification; lipoprotein biosynthesis (N-acyl transfer).</text>
</comment>
<proteinExistence type="inferred from homology"/>
<evidence type="ECO:0000256" key="9">
    <source>
        <dbReference type="HAMAP-Rule" id="MF_01148"/>
    </source>
</evidence>
<organism evidence="11 12">
    <name type="scientific">Desulfosudis oleivorans (strain DSM 6200 / JCM 39069 / Hxd3)</name>
    <name type="common">Desulfococcus oleovorans</name>
    <dbReference type="NCBI Taxonomy" id="96561"/>
    <lineage>
        <taxon>Bacteria</taxon>
        <taxon>Pseudomonadati</taxon>
        <taxon>Thermodesulfobacteriota</taxon>
        <taxon>Desulfobacteria</taxon>
        <taxon>Desulfobacterales</taxon>
        <taxon>Desulfosudaceae</taxon>
        <taxon>Desulfosudis</taxon>
    </lineage>
</organism>
<dbReference type="UniPathway" id="UPA00666"/>
<name>A8ZT04_DESOH</name>
<feature type="transmembrane region" description="Helical" evidence="9">
    <location>
        <begin position="197"/>
        <end position="216"/>
    </location>
</feature>
<keyword evidence="7 9" id="KW-0472">Membrane</keyword>
<evidence type="ECO:0000256" key="8">
    <source>
        <dbReference type="ARBA" id="ARBA00023315"/>
    </source>
</evidence>
<evidence type="ECO:0000256" key="3">
    <source>
        <dbReference type="ARBA" id="ARBA00022475"/>
    </source>
</evidence>
<evidence type="ECO:0000259" key="10">
    <source>
        <dbReference type="PROSITE" id="PS50263"/>
    </source>
</evidence>
<dbReference type="STRING" id="96561.Dole_0358"/>
<feature type="transmembrane region" description="Helical" evidence="9">
    <location>
        <begin position="50"/>
        <end position="73"/>
    </location>
</feature>
<keyword evidence="3 9" id="KW-1003">Cell membrane</keyword>
<dbReference type="GO" id="GO:0016410">
    <property type="term" value="F:N-acyltransferase activity"/>
    <property type="evidence" value="ECO:0007669"/>
    <property type="project" value="UniProtKB-UniRule"/>
</dbReference>
<dbReference type="InterPro" id="IPR003010">
    <property type="entry name" value="C-N_Hydrolase"/>
</dbReference>
<keyword evidence="12" id="KW-1185">Reference proteome</keyword>
<dbReference type="AlphaFoldDB" id="A8ZT04"/>
<comment type="function">
    <text evidence="9">Catalyzes the phospholipid dependent N-acylation of the N-terminal cysteine of apolipoprotein, the last step in lipoprotein maturation.</text>
</comment>
<keyword evidence="6 9" id="KW-1133">Transmembrane helix</keyword>
<evidence type="ECO:0000256" key="5">
    <source>
        <dbReference type="ARBA" id="ARBA00022692"/>
    </source>
</evidence>
<comment type="subcellular location">
    <subcellularLocation>
        <location evidence="9">Cell inner membrane</location>
        <topology evidence="9">Multi-pass membrane protein</topology>
    </subcellularLocation>
    <subcellularLocation>
        <location evidence="1">Cell membrane</location>
        <topology evidence="1">Multi-pass membrane protein</topology>
    </subcellularLocation>
</comment>
<comment type="similarity">
    <text evidence="2 9">Belongs to the CN hydrolase family. Apolipoprotein N-acyltransferase subfamily.</text>
</comment>
<feature type="domain" description="CN hydrolase" evidence="10">
    <location>
        <begin position="230"/>
        <end position="480"/>
    </location>
</feature>
<dbReference type="Pfam" id="PF20154">
    <property type="entry name" value="LNT_N"/>
    <property type="match status" value="1"/>
</dbReference>
<keyword evidence="9" id="KW-0997">Cell inner membrane</keyword>
<dbReference type="NCBIfam" id="TIGR00546">
    <property type="entry name" value="lnt"/>
    <property type="match status" value="1"/>
</dbReference>
<keyword evidence="5 9" id="KW-0812">Transmembrane</keyword>
<evidence type="ECO:0000256" key="1">
    <source>
        <dbReference type="ARBA" id="ARBA00004651"/>
    </source>
</evidence>
<dbReference type="GO" id="GO:0005886">
    <property type="term" value="C:plasma membrane"/>
    <property type="evidence" value="ECO:0007669"/>
    <property type="project" value="UniProtKB-SubCell"/>
</dbReference>
<dbReference type="InterPro" id="IPR045378">
    <property type="entry name" value="LNT_N"/>
</dbReference>
<feature type="transmembrane region" description="Helical" evidence="9">
    <location>
        <begin position="79"/>
        <end position="104"/>
    </location>
</feature>
<evidence type="ECO:0000256" key="7">
    <source>
        <dbReference type="ARBA" id="ARBA00023136"/>
    </source>
</evidence>